<protein>
    <submittedName>
        <fullName evidence="1">Uncharacterized protein</fullName>
    </submittedName>
</protein>
<sequence>MPPLLIMQTKCVLREMGEFPSEGHRKWVTMWITTIIGLRKQDIYSPLTKTEPGFIPGLRLEINSTFVKTGEPLKTFDWRMKTAGLKGDSFLGQYHMSASAGINECETCMVPSKYKHHLPHASKNCVLHQKYSILKTEWILSDRSDL</sequence>
<proteinExistence type="predicted"/>
<evidence type="ECO:0000313" key="2">
    <source>
        <dbReference type="Proteomes" id="UP000792457"/>
    </source>
</evidence>
<accession>A0A8K0NY10</accession>
<reference evidence="1" key="2">
    <citation type="submission" date="2017-10" db="EMBL/GenBank/DDBJ databases">
        <title>Ladona fulva Genome sequencing and assembly.</title>
        <authorList>
            <person name="Murali S."/>
            <person name="Richards S."/>
            <person name="Bandaranaike D."/>
            <person name="Bellair M."/>
            <person name="Blankenburg K."/>
            <person name="Chao H."/>
            <person name="Dinh H."/>
            <person name="Doddapaneni H."/>
            <person name="Dugan-Rocha S."/>
            <person name="Elkadiri S."/>
            <person name="Gnanaolivu R."/>
            <person name="Hernandez B."/>
            <person name="Skinner E."/>
            <person name="Javaid M."/>
            <person name="Lee S."/>
            <person name="Li M."/>
            <person name="Ming W."/>
            <person name="Munidasa M."/>
            <person name="Muniz J."/>
            <person name="Nguyen L."/>
            <person name="Hughes D."/>
            <person name="Osuji N."/>
            <person name="Pu L.-L."/>
            <person name="Puazo M."/>
            <person name="Qu C."/>
            <person name="Quiroz J."/>
            <person name="Raj R."/>
            <person name="Weissenberger G."/>
            <person name="Xin Y."/>
            <person name="Zou X."/>
            <person name="Han Y."/>
            <person name="Worley K."/>
            <person name="Muzny D."/>
            <person name="Gibbs R."/>
        </authorList>
    </citation>
    <scope>NUCLEOTIDE SEQUENCE</scope>
    <source>
        <strain evidence="1">Sampled in the wild</strain>
    </source>
</reference>
<dbReference type="AlphaFoldDB" id="A0A8K0NY10"/>
<evidence type="ECO:0000313" key="1">
    <source>
        <dbReference type="EMBL" id="KAG8225892.1"/>
    </source>
</evidence>
<keyword evidence="2" id="KW-1185">Reference proteome</keyword>
<dbReference type="EMBL" id="KZ308257">
    <property type="protein sequence ID" value="KAG8225892.1"/>
    <property type="molecule type" value="Genomic_DNA"/>
</dbReference>
<gene>
    <name evidence="1" type="ORF">J437_LFUL006823</name>
</gene>
<reference evidence="1" key="1">
    <citation type="submission" date="2013-04" db="EMBL/GenBank/DDBJ databases">
        <authorList>
            <person name="Qu J."/>
            <person name="Murali S.C."/>
            <person name="Bandaranaike D."/>
            <person name="Bellair M."/>
            <person name="Blankenburg K."/>
            <person name="Chao H."/>
            <person name="Dinh H."/>
            <person name="Doddapaneni H."/>
            <person name="Downs B."/>
            <person name="Dugan-Rocha S."/>
            <person name="Elkadiri S."/>
            <person name="Gnanaolivu R.D."/>
            <person name="Hernandez B."/>
            <person name="Javaid M."/>
            <person name="Jayaseelan J.C."/>
            <person name="Lee S."/>
            <person name="Li M."/>
            <person name="Ming W."/>
            <person name="Munidasa M."/>
            <person name="Muniz J."/>
            <person name="Nguyen L."/>
            <person name="Ongeri F."/>
            <person name="Osuji N."/>
            <person name="Pu L.-L."/>
            <person name="Puazo M."/>
            <person name="Qu C."/>
            <person name="Quiroz J."/>
            <person name="Raj R."/>
            <person name="Weissenberger G."/>
            <person name="Xin Y."/>
            <person name="Zou X."/>
            <person name="Han Y."/>
            <person name="Richards S."/>
            <person name="Worley K."/>
            <person name="Muzny D."/>
            <person name="Gibbs R."/>
        </authorList>
    </citation>
    <scope>NUCLEOTIDE SEQUENCE</scope>
    <source>
        <strain evidence="1">Sampled in the wild</strain>
    </source>
</reference>
<comment type="caution">
    <text evidence="1">The sequence shown here is derived from an EMBL/GenBank/DDBJ whole genome shotgun (WGS) entry which is preliminary data.</text>
</comment>
<dbReference type="Proteomes" id="UP000792457">
    <property type="component" value="Unassembled WGS sequence"/>
</dbReference>
<organism evidence="1 2">
    <name type="scientific">Ladona fulva</name>
    <name type="common">Scarce chaser dragonfly</name>
    <name type="synonym">Libellula fulva</name>
    <dbReference type="NCBI Taxonomy" id="123851"/>
    <lineage>
        <taxon>Eukaryota</taxon>
        <taxon>Metazoa</taxon>
        <taxon>Ecdysozoa</taxon>
        <taxon>Arthropoda</taxon>
        <taxon>Hexapoda</taxon>
        <taxon>Insecta</taxon>
        <taxon>Pterygota</taxon>
        <taxon>Palaeoptera</taxon>
        <taxon>Odonata</taxon>
        <taxon>Epiprocta</taxon>
        <taxon>Anisoptera</taxon>
        <taxon>Libelluloidea</taxon>
        <taxon>Libellulidae</taxon>
        <taxon>Ladona</taxon>
    </lineage>
</organism>
<name>A0A8K0NY10_LADFU</name>